<dbReference type="InterPro" id="IPR036856">
    <property type="entry name" value="Ald_Oxase/Xan_DH_a/b_sf"/>
</dbReference>
<name>A0A918MRG4_9ACTN</name>
<evidence type="ECO:0000313" key="6">
    <source>
        <dbReference type="Proteomes" id="UP000620224"/>
    </source>
</evidence>
<evidence type="ECO:0000313" key="5">
    <source>
        <dbReference type="EMBL" id="GGW47727.1"/>
    </source>
</evidence>
<dbReference type="SMART" id="SM01008">
    <property type="entry name" value="Ald_Xan_dh_C"/>
    <property type="match status" value="1"/>
</dbReference>
<proteinExistence type="predicted"/>
<dbReference type="Pfam" id="PF02738">
    <property type="entry name" value="MoCoBD_1"/>
    <property type="match status" value="1"/>
</dbReference>
<reference evidence="5" key="2">
    <citation type="submission" date="2020-09" db="EMBL/GenBank/DDBJ databases">
        <authorList>
            <person name="Sun Q."/>
            <person name="Ohkuma M."/>
        </authorList>
    </citation>
    <scope>NUCLEOTIDE SEQUENCE</scope>
    <source>
        <strain evidence="5">JCM 4490</strain>
    </source>
</reference>
<dbReference type="Pfam" id="PF01315">
    <property type="entry name" value="Ald_Xan_dh_C"/>
    <property type="match status" value="1"/>
</dbReference>
<dbReference type="GO" id="GO:0016491">
    <property type="term" value="F:oxidoreductase activity"/>
    <property type="evidence" value="ECO:0007669"/>
    <property type="project" value="UniProtKB-KW"/>
</dbReference>
<reference evidence="5" key="1">
    <citation type="journal article" date="2014" name="Int. J. Syst. Evol. Microbiol.">
        <title>Complete genome sequence of Corynebacterium casei LMG S-19264T (=DSM 44701T), isolated from a smear-ripened cheese.</title>
        <authorList>
            <consortium name="US DOE Joint Genome Institute (JGI-PGF)"/>
            <person name="Walter F."/>
            <person name="Albersmeier A."/>
            <person name="Kalinowski J."/>
            <person name="Ruckert C."/>
        </authorList>
    </citation>
    <scope>NUCLEOTIDE SEQUENCE</scope>
    <source>
        <strain evidence="5">JCM 4490</strain>
    </source>
</reference>
<feature type="domain" description="Aldehyde oxidase/xanthine dehydrogenase a/b hammerhead" evidence="4">
    <location>
        <begin position="20"/>
        <end position="124"/>
    </location>
</feature>
<dbReference type="Proteomes" id="UP000620224">
    <property type="component" value="Unassembled WGS sequence"/>
</dbReference>
<keyword evidence="1" id="KW-0500">Molybdenum</keyword>
<dbReference type="InterPro" id="IPR000674">
    <property type="entry name" value="Ald_Oxase/Xan_DH_a/b"/>
</dbReference>
<dbReference type="InterPro" id="IPR008274">
    <property type="entry name" value="AldOxase/xan_DH_MoCoBD1"/>
</dbReference>
<evidence type="ECO:0000256" key="2">
    <source>
        <dbReference type="ARBA" id="ARBA00023002"/>
    </source>
</evidence>
<protein>
    <submittedName>
        <fullName evidence="5">Oxidoreductase</fullName>
    </submittedName>
</protein>
<evidence type="ECO:0000256" key="1">
    <source>
        <dbReference type="ARBA" id="ARBA00022505"/>
    </source>
</evidence>
<dbReference type="Gene3D" id="3.90.1170.50">
    <property type="entry name" value="Aldehyde oxidase/xanthine dehydrogenase, a/b hammerhead"/>
    <property type="match status" value="1"/>
</dbReference>
<keyword evidence="6" id="KW-1185">Reference proteome</keyword>
<feature type="region of interest" description="Disordered" evidence="3">
    <location>
        <begin position="126"/>
        <end position="149"/>
    </location>
</feature>
<keyword evidence="2" id="KW-0560">Oxidoreductase</keyword>
<evidence type="ECO:0000259" key="4">
    <source>
        <dbReference type="SMART" id="SM01008"/>
    </source>
</evidence>
<dbReference type="RefSeq" id="WP_190015379.1">
    <property type="nucleotide sequence ID" value="NZ_BMUE01000004.1"/>
</dbReference>
<sequence length="698" mass="73436">MTGTNLGAPAERREGRQKVTGAARYAAEYTLPGRAHAWPVPAAVPRGRVTAVDTSAALALPGVLAVLTPGDAPRLAEPEDGTLAVLQDPDVPHRGWCVALAVAETLETARAAARAVRVTYDRKPHHADFTEADPDAYEPDEAGGQAGRVERGDPEAAYAAAGVRVDVTYRVPPLHNHPMEPHASTAHWDGDRLTVYTSSQGGTAVRSVLAQLFGLDEEGITVVAEHVGGGFGSKGTPRPDVVLAAMAARHTGRPVTLALPRRYLPDVVGHRAPTVQRLRLGADPDGRLTALLHEVTTHTSRVKEFVEYAAVPSRVMYATPALRSAHRVLPLDVPSPSWMRAPGEAPGMYALESAVDELAGVLGTDPVELRIRNEPDREPASGKPFSSRHLAECLREGARRFGWAERDPRPGARREGPFLLGTGVAAATYPVQVAPSTASAQALPDGTFTVRINAADIGTGARTVLAQVAADALGVPLDRVRTEVGRSDLPPAPLAGGSMGTASWGWAVHEACAELACRLAGHTGPLPVEGIEVRADTAGKADADSPYARHAFGAQFAEVAVDTVTGETRVRRLLGVFAAGHILNARTARSQFTGAMTMGLGMALTEHSTLDAVFGDFAEPDLAAYHVPAHADVPDIEADWLDEDDPHLNPMGSKGIGEIGIVGTAAAVGNAVHHATGIRFRELPLTPDRVLTALLSEG</sequence>
<dbReference type="InterPro" id="IPR037165">
    <property type="entry name" value="AldOxase/xan_DH_Mopterin-bd_sf"/>
</dbReference>
<dbReference type="PANTHER" id="PTHR11908">
    <property type="entry name" value="XANTHINE DEHYDROGENASE"/>
    <property type="match status" value="1"/>
</dbReference>
<dbReference type="GO" id="GO:0005506">
    <property type="term" value="F:iron ion binding"/>
    <property type="evidence" value="ECO:0007669"/>
    <property type="project" value="InterPro"/>
</dbReference>
<comment type="caution">
    <text evidence="5">The sequence shown here is derived from an EMBL/GenBank/DDBJ whole genome shotgun (WGS) entry which is preliminary data.</text>
</comment>
<accession>A0A918MRG4</accession>
<dbReference type="Pfam" id="PF20256">
    <property type="entry name" value="MoCoBD_2"/>
    <property type="match status" value="2"/>
</dbReference>
<gene>
    <name evidence="5" type="ORF">GCM10010503_25800</name>
</gene>
<dbReference type="InterPro" id="IPR046867">
    <property type="entry name" value="AldOxase/xan_DH_MoCoBD2"/>
</dbReference>
<dbReference type="Gene3D" id="3.30.365.10">
    <property type="entry name" value="Aldehyde oxidase/xanthine dehydrogenase, molybdopterin binding domain"/>
    <property type="match status" value="4"/>
</dbReference>
<dbReference type="SUPFAM" id="SSF54665">
    <property type="entry name" value="CO dehydrogenase molybdoprotein N-domain-like"/>
    <property type="match status" value="1"/>
</dbReference>
<evidence type="ECO:0000256" key="3">
    <source>
        <dbReference type="SAM" id="MobiDB-lite"/>
    </source>
</evidence>
<dbReference type="AlphaFoldDB" id="A0A918MRG4"/>
<dbReference type="SUPFAM" id="SSF56003">
    <property type="entry name" value="Molybdenum cofactor-binding domain"/>
    <property type="match status" value="1"/>
</dbReference>
<dbReference type="PANTHER" id="PTHR11908:SF132">
    <property type="entry name" value="ALDEHYDE OXIDASE 1-RELATED"/>
    <property type="match status" value="1"/>
</dbReference>
<feature type="compositionally biased region" description="Acidic residues" evidence="3">
    <location>
        <begin position="130"/>
        <end position="141"/>
    </location>
</feature>
<dbReference type="InterPro" id="IPR016208">
    <property type="entry name" value="Ald_Oxase/xanthine_DH-like"/>
</dbReference>
<dbReference type="EMBL" id="BMUE01000004">
    <property type="protein sequence ID" value="GGW47727.1"/>
    <property type="molecule type" value="Genomic_DNA"/>
</dbReference>
<organism evidence="5 6">
    <name type="scientific">Streptomyces lucensis JCM 4490</name>
    <dbReference type="NCBI Taxonomy" id="1306176"/>
    <lineage>
        <taxon>Bacteria</taxon>
        <taxon>Bacillati</taxon>
        <taxon>Actinomycetota</taxon>
        <taxon>Actinomycetes</taxon>
        <taxon>Kitasatosporales</taxon>
        <taxon>Streptomycetaceae</taxon>
        <taxon>Streptomyces</taxon>
    </lineage>
</organism>